<reference evidence="2 3" key="1">
    <citation type="submission" date="2014-10" db="EMBL/GenBank/DDBJ databases">
        <title>Complete genome sequence of Parvimonas micra KCOM 1535 (= ChDC B708).</title>
        <authorList>
            <person name="Kook J.-K."/>
            <person name="Park S.-N."/>
            <person name="Lim Y.K."/>
            <person name="Roh H."/>
        </authorList>
    </citation>
    <scope>NUCLEOTIDE SEQUENCE [LARGE SCALE GENOMIC DNA]</scope>
    <source>
        <strain evidence="3">KCOM 1535 / ChDC B708</strain>
    </source>
</reference>
<dbReference type="Pfam" id="PF17032">
    <property type="entry name" value="Zn_ribbon_15"/>
    <property type="match status" value="1"/>
</dbReference>
<dbReference type="InterPro" id="IPR031493">
    <property type="entry name" value="Zinc_ribbon_15"/>
</dbReference>
<sequence>MIIFYGSKVRSKKIGETKEECRCDHCNNTSIWTLYNDKRWFTLFFIPIFPFSSKKFLACPVCGWGIKVDDKNSDKIVPLVKLYDK</sequence>
<dbReference type="EMBL" id="CP009761">
    <property type="protein sequence ID" value="AIZ36286.1"/>
    <property type="molecule type" value="Genomic_DNA"/>
</dbReference>
<evidence type="ECO:0000259" key="1">
    <source>
        <dbReference type="Pfam" id="PF17032"/>
    </source>
</evidence>
<protein>
    <recommendedName>
        <fullName evidence="1">Zinc-ribbon 15 domain-containing protein</fullName>
    </recommendedName>
</protein>
<dbReference type="RefSeq" id="WP_041953678.1">
    <property type="nucleotide sequence ID" value="NZ_CP009761.1"/>
</dbReference>
<keyword evidence="3" id="KW-1185">Reference proteome</keyword>
<organism evidence="2 3">
    <name type="scientific">Parvimonas micra</name>
    <dbReference type="NCBI Taxonomy" id="33033"/>
    <lineage>
        <taxon>Bacteria</taxon>
        <taxon>Bacillati</taxon>
        <taxon>Bacillota</taxon>
        <taxon>Tissierellia</taxon>
        <taxon>Tissierellales</taxon>
        <taxon>Peptoniphilaceae</taxon>
        <taxon>Parvimonas</taxon>
    </lineage>
</organism>
<dbReference type="PANTHER" id="PTHR28139">
    <property type="entry name" value="UPF0768 PROTEIN YBL029C-A"/>
    <property type="match status" value="1"/>
</dbReference>
<name>A0A0B4S0W8_9FIRM</name>
<proteinExistence type="predicted"/>
<gene>
    <name evidence="2" type="ORF">NW74_02420</name>
</gene>
<accession>A0A0B4S0W8</accession>
<evidence type="ECO:0000313" key="2">
    <source>
        <dbReference type="EMBL" id="AIZ36286.1"/>
    </source>
</evidence>
<dbReference type="OrthoDB" id="166721at2"/>
<evidence type="ECO:0000313" key="3">
    <source>
        <dbReference type="Proteomes" id="UP000031386"/>
    </source>
</evidence>
<dbReference type="KEGG" id="pmic:NW74_02420"/>
<dbReference type="Proteomes" id="UP000031386">
    <property type="component" value="Chromosome"/>
</dbReference>
<dbReference type="STRING" id="33033.NW74_02420"/>
<dbReference type="PANTHER" id="PTHR28139:SF1">
    <property type="entry name" value="UPF0768 PROTEIN YBL029C-A"/>
    <property type="match status" value="1"/>
</dbReference>
<dbReference type="AlphaFoldDB" id="A0A0B4S0W8"/>
<feature type="domain" description="Zinc-ribbon 15" evidence="1">
    <location>
        <begin position="22"/>
        <end position="69"/>
    </location>
</feature>